<keyword evidence="2 5" id="KW-0812">Transmembrane</keyword>
<dbReference type="GO" id="GO:0022857">
    <property type="term" value="F:transmembrane transporter activity"/>
    <property type="evidence" value="ECO:0007669"/>
    <property type="project" value="InterPro"/>
</dbReference>
<dbReference type="SUPFAM" id="SSF46785">
    <property type="entry name" value="Winged helix' DNA-binding domain"/>
    <property type="match status" value="1"/>
</dbReference>
<gene>
    <name evidence="7" type="ORF">FEF34_37230</name>
</gene>
<dbReference type="GO" id="GO:0005886">
    <property type="term" value="C:plasma membrane"/>
    <property type="evidence" value="ECO:0007669"/>
    <property type="project" value="UniProtKB-SubCell"/>
</dbReference>
<feature type="transmembrane region" description="Helical" evidence="5">
    <location>
        <begin position="286"/>
        <end position="308"/>
    </location>
</feature>
<dbReference type="AlphaFoldDB" id="A0A5R9EFF3"/>
<comment type="subcellular location">
    <subcellularLocation>
        <location evidence="1">Cell membrane</location>
        <topology evidence="1">Multi-pass membrane protein</topology>
    </subcellularLocation>
</comment>
<feature type="transmembrane region" description="Helical" evidence="5">
    <location>
        <begin position="153"/>
        <end position="173"/>
    </location>
</feature>
<dbReference type="InterPro" id="IPR036259">
    <property type="entry name" value="MFS_trans_sf"/>
</dbReference>
<feature type="transmembrane region" description="Helical" evidence="5">
    <location>
        <begin position="214"/>
        <end position="233"/>
    </location>
</feature>
<evidence type="ECO:0000313" key="7">
    <source>
        <dbReference type="EMBL" id="TLQ47817.1"/>
    </source>
</evidence>
<dbReference type="Gene3D" id="1.20.1720.10">
    <property type="entry name" value="Multidrug resistance protein D"/>
    <property type="match status" value="1"/>
</dbReference>
<dbReference type="Gene3D" id="1.20.1250.20">
    <property type="entry name" value="MFS general substrate transporter like domains"/>
    <property type="match status" value="1"/>
</dbReference>
<dbReference type="InterPro" id="IPR011701">
    <property type="entry name" value="MFS"/>
</dbReference>
<dbReference type="Proteomes" id="UP000305921">
    <property type="component" value="Unassembled WGS sequence"/>
</dbReference>
<dbReference type="CDD" id="cd17502">
    <property type="entry name" value="MFS_Azr1_MDR_like"/>
    <property type="match status" value="1"/>
</dbReference>
<evidence type="ECO:0000256" key="5">
    <source>
        <dbReference type="SAM" id="Phobius"/>
    </source>
</evidence>
<evidence type="ECO:0000259" key="6">
    <source>
        <dbReference type="PROSITE" id="PS50850"/>
    </source>
</evidence>
<feature type="transmembrane region" description="Helical" evidence="5">
    <location>
        <begin position="90"/>
        <end position="115"/>
    </location>
</feature>
<evidence type="ECO:0000256" key="3">
    <source>
        <dbReference type="ARBA" id="ARBA00022989"/>
    </source>
</evidence>
<keyword evidence="4 5" id="KW-0472">Membrane</keyword>
<comment type="caution">
    <text evidence="7">The sequence shown here is derived from an EMBL/GenBank/DDBJ whole genome shotgun (WGS) entry which is preliminary data.</text>
</comment>
<feature type="transmembrane region" description="Helical" evidence="5">
    <location>
        <begin position="127"/>
        <end position="147"/>
    </location>
</feature>
<keyword evidence="8" id="KW-1185">Reference proteome</keyword>
<dbReference type="Gene3D" id="1.10.10.10">
    <property type="entry name" value="Winged helix-like DNA-binding domain superfamily/Winged helix DNA-binding domain"/>
    <property type="match status" value="1"/>
</dbReference>
<organism evidence="7 8">
    <name type="scientific">Streptomyces marianii</name>
    <dbReference type="NCBI Taxonomy" id="1817406"/>
    <lineage>
        <taxon>Bacteria</taxon>
        <taxon>Bacillati</taxon>
        <taxon>Actinomycetota</taxon>
        <taxon>Actinomycetes</taxon>
        <taxon>Kitasatosporales</taxon>
        <taxon>Streptomycetaceae</taxon>
        <taxon>Streptomyces</taxon>
    </lineage>
</organism>
<keyword evidence="3 5" id="KW-1133">Transmembrane helix</keyword>
<dbReference type="PRINTS" id="PR01036">
    <property type="entry name" value="TCRTETB"/>
</dbReference>
<feature type="transmembrane region" description="Helical" evidence="5">
    <location>
        <begin position="245"/>
        <end position="266"/>
    </location>
</feature>
<dbReference type="InterPro" id="IPR020846">
    <property type="entry name" value="MFS_dom"/>
</dbReference>
<feature type="transmembrane region" description="Helical" evidence="5">
    <location>
        <begin position="344"/>
        <end position="369"/>
    </location>
</feature>
<feature type="domain" description="Major facilitator superfamily (MFS) profile" evidence="6">
    <location>
        <begin position="1"/>
        <end position="466"/>
    </location>
</feature>
<evidence type="ECO:0000256" key="4">
    <source>
        <dbReference type="ARBA" id="ARBA00023136"/>
    </source>
</evidence>
<feature type="transmembrane region" description="Helical" evidence="5">
    <location>
        <begin position="66"/>
        <end position="84"/>
    </location>
</feature>
<dbReference type="OrthoDB" id="7375466at2"/>
<accession>A0A5R9EFF3</accession>
<proteinExistence type="predicted"/>
<dbReference type="RefSeq" id="WP_138057096.1">
    <property type="nucleotide sequence ID" value="NZ_VAWE01000001.1"/>
</dbReference>
<dbReference type="PANTHER" id="PTHR23501">
    <property type="entry name" value="MAJOR FACILITATOR SUPERFAMILY"/>
    <property type="match status" value="1"/>
</dbReference>
<feature type="transmembrane region" description="Helical" evidence="5">
    <location>
        <begin position="320"/>
        <end position="338"/>
    </location>
</feature>
<dbReference type="InterPro" id="IPR036390">
    <property type="entry name" value="WH_DNA-bd_sf"/>
</dbReference>
<dbReference type="InterPro" id="IPR036388">
    <property type="entry name" value="WH-like_DNA-bd_sf"/>
</dbReference>
<dbReference type="PROSITE" id="PS50850">
    <property type="entry name" value="MFS"/>
    <property type="match status" value="1"/>
</dbReference>
<dbReference type="PANTHER" id="PTHR23501:SF197">
    <property type="entry name" value="COMD"/>
    <property type="match status" value="1"/>
</dbReference>
<reference evidence="7 8" key="1">
    <citation type="submission" date="2019-05" db="EMBL/GenBank/DDBJ databases">
        <title>Streptomyces marianii sp. nov., a novel marine actinomycete from southern coast of India.</title>
        <authorList>
            <person name="Iniyan A.M."/>
            <person name="Wink J."/>
            <person name="Ramprasad E."/>
            <person name="Ramana C.V."/>
            <person name="Bunk B."/>
            <person name="Sproer C."/>
            <person name="Joseph F.-J.R.S."/>
            <person name="Vincent S.G.P."/>
        </authorList>
    </citation>
    <scope>NUCLEOTIDE SEQUENCE [LARGE SCALE GENOMIC DNA]</scope>
    <source>
        <strain evidence="7 8">ICN19</strain>
    </source>
</reference>
<dbReference type="EMBL" id="VAWE01000001">
    <property type="protein sequence ID" value="TLQ47817.1"/>
    <property type="molecule type" value="Genomic_DNA"/>
</dbReference>
<evidence type="ECO:0000256" key="1">
    <source>
        <dbReference type="ARBA" id="ARBA00004651"/>
    </source>
</evidence>
<dbReference type="Pfam" id="PF07690">
    <property type="entry name" value="MFS_1"/>
    <property type="match status" value="1"/>
</dbReference>
<dbReference type="SUPFAM" id="SSF103473">
    <property type="entry name" value="MFS general substrate transporter"/>
    <property type="match status" value="1"/>
</dbReference>
<sequence>MGVLQLGMLVAAFDQTALGVALPNLVADLGGVHDLVWVVGVNLLAATVSAPLWGKFGDMYGRRRALQADLLILLVGCVLAGAAQSMTQLIVFRVVQGLGSGGLVVLSLAMVSDLVPPEDRGRRQGALNAMFAIGTGLAPLAGGLLAQYASWRWIFYGTAALSALAFIGSSVALRVPAPHGVPRRGFDYIGLGLLAALSTCLLLSVSLGGPSWKAWQVIAYIVLAVMLGGLFLARERRAPYPLLPPRLFGSTVFALLAAVAFLMGAAKAAASVYLPLFLQIAMGSSPFGTGLIMVSLVVGITAGSLASGELVSRTGRYKPCLIAGTGLTSVGLVLTHLLDARSSSWTVVGTLLVFGAGFGLTAPILTLAVQNAVGYEDLGVSVSGIGYFRSLGRTLGVAVVGTVFAVRLGHNLAEEEAIRDLDIAGLRADPTLLDAYTLSIRETYLGSVGLALIAFALSWFLREIPLQPGATPPETADPLRTAPVPRTSIEEVERILSAAGNRQALRSLFSRIAETADVRLPPQACWLLITALRESPLDLRRLKQHSVVDASIIGNAVEALEARGLARASGPTLVLTGEGREVATHLTVSRRRILHDVVGTWAAEEHATVEALLERLDKALTRQDDLPPG</sequence>
<feature type="transmembrane region" description="Helical" evidence="5">
    <location>
        <begin position="443"/>
        <end position="461"/>
    </location>
</feature>
<evidence type="ECO:0000256" key="2">
    <source>
        <dbReference type="ARBA" id="ARBA00022692"/>
    </source>
</evidence>
<feature type="transmembrane region" description="Helical" evidence="5">
    <location>
        <begin position="35"/>
        <end position="54"/>
    </location>
</feature>
<protein>
    <submittedName>
        <fullName evidence="7">MFS transporter</fullName>
    </submittedName>
</protein>
<feature type="transmembrane region" description="Helical" evidence="5">
    <location>
        <begin position="185"/>
        <end position="208"/>
    </location>
</feature>
<name>A0A5R9EFF3_9ACTN</name>
<evidence type="ECO:0000313" key="8">
    <source>
        <dbReference type="Proteomes" id="UP000305921"/>
    </source>
</evidence>